<dbReference type="EMBL" id="AP018818">
    <property type="protein sequence ID" value="BBF71757.1"/>
    <property type="molecule type" value="Genomic_DNA"/>
</dbReference>
<dbReference type="InterPro" id="IPR027417">
    <property type="entry name" value="P-loop_NTPase"/>
</dbReference>
<dbReference type="Gene3D" id="3.40.50.300">
    <property type="entry name" value="P-loop containing nucleotide triphosphate hydrolases"/>
    <property type="match status" value="1"/>
</dbReference>
<sequence>MFCILGYHRADPAAAWNDGIGFSRCLGCGVELVQRPRAGWSPVPRGYAVVWRPTAERPALTGHAPARTTGFPLARLADGARRVGAAAGRTLDRFHAPPDHASRSYRYLAQRIGSARTILLSALCDADAANDTLLLLAAMLQAERGGRLLLIDATMGADGVSVPLGAVGKPGLSDIRTDDPWSAVEMMQMLARPDMILLGAGQRPAAGRPDLVAAMLPFLAERFDQILIQQRAIMADSRNLALATRADLIWALAEEGRSPMARLAAARDAFHANGIADVGLILTVPTHGG</sequence>
<organism evidence="1 2">
    <name type="scientific">Sphingomonas bisphenolicum</name>
    <dbReference type="NCBI Taxonomy" id="296544"/>
    <lineage>
        <taxon>Bacteria</taxon>
        <taxon>Pseudomonadati</taxon>
        <taxon>Pseudomonadota</taxon>
        <taxon>Alphaproteobacteria</taxon>
        <taxon>Sphingomonadales</taxon>
        <taxon>Sphingomonadaceae</taxon>
        <taxon>Sphingomonas</taxon>
    </lineage>
</organism>
<evidence type="ECO:0000313" key="2">
    <source>
        <dbReference type="Proteomes" id="UP001059971"/>
    </source>
</evidence>
<proteinExistence type="predicted"/>
<accession>A0ABM7G9T9</accession>
<evidence type="ECO:0000313" key="1">
    <source>
        <dbReference type="EMBL" id="BBF71757.1"/>
    </source>
</evidence>
<gene>
    <name evidence="1" type="ORF">SBA_ch2_2900</name>
</gene>
<name>A0ABM7G9T9_9SPHN</name>
<keyword evidence="2" id="KW-1185">Reference proteome</keyword>
<protein>
    <submittedName>
        <fullName evidence="1">Uncharacterized protein</fullName>
    </submittedName>
</protein>
<dbReference type="Proteomes" id="UP001059971">
    <property type="component" value="Chromosome 2"/>
</dbReference>
<dbReference type="RefSeq" id="WP_261937373.1">
    <property type="nucleotide sequence ID" value="NZ_AP018818.1"/>
</dbReference>
<dbReference type="SUPFAM" id="SSF52540">
    <property type="entry name" value="P-loop containing nucleoside triphosphate hydrolases"/>
    <property type="match status" value="1"/>
</dbReference>
<reference evidence="1" key="1">
    <citation type="submission" date="2018-07" db="EMBL/GenBank/DDBJ databases">
        <title>Complete genome sequence of Sphingomonas bisphenolicum strain AO1, a bisphenol A degradative bacterium isolated from Japanese farm field.</title>
        <authorList>
            <person name="Murakami M."/>
            <person name="Koh M."/>
            <person name="Koba S."/>
            <person name="Matsumura Y."/>
        </authorList>
    </citation>
    <scope>NUCLEOTIDE SEQUENCE</scope>
    <source>
        <strain evidence="1">AO1</strain>
    </source>
</reference>